<name>A0A9P3UKG6_LYOSH</name>
<evidence type="ECO:0000259" key="2">
    <source>
        <dbReference type="Pfam" id="PF20231"/>
    </source>
</evidence>
<evidence type="ECO:0000313" key="3">
    <source>
        <dbReference type="EMBL" id="GLB34361.1"/>
    </source>
</evidence>
<feature type="region of interest" description="Disordered" evidence="1">
    <location>
        <begin position="939"/>
        <end position="971"/>
    </location>
</feature>
<dbReference type="EMBL" id="BRPK01000001">
    <property type="protein sequence ID" value="GLB34361.1"/>
    <property type="molecule type" value="Genomic_DNA"/>
</dbReference>
<feature type="compositionally biased region" description="Pro residues" evidence="1">
    <location>
        <begin position="960"/>
        <end position="970"/>
    </location>
</feature>
<proteinExistence type="predicted"/>
<feature type="compositionally biased region" description="Acidic residues" evidence="1">
    <location>
        <begin position="1068"/>
        <end position="1083"/>
    </location>
</feature>
<feature type="domain" description="DUF6589" evidence="2">
    <location>
        <begin position="449"/>
        <end position="863"/>
    </location>
</feature>
<feature type="compositionally biased region" description="Pro residues" evidence="1">
    <location>
        <begin position="13"/>
        <end position="25"/>
    </location>
</feature>
<gene>
    <name evidence="3" type="ORF">LshimejAT787_0112450</name>
</gene>
<feature type="compositionally biased region" description="Basic residues" evidence="1">
    <location>
        <begin position="268"/>
        <end position="279"/>
    </location>
</feature>
<organism evidence="3 4">
    <name type="scientific">Lyophyllum shimeji</name>
    <name type="common">Hon-shimeji</name>
    <name type="synonym">Tricholoma shimeji</name>
    <dbReference type="NCBI Taxonomy" id="47721"/>
    <lineage>
        <taxon>Eukaryota</taxon>
        <taxon>Fungi</taxon>
        <taxon>Dikarya</taxon>
        <taxon>Basidiomycota</taxon>
        <taxon>Agaricomycotina</taxon>
        <taxon>Agaricomycetes</taxon>
        <taxon>Agaricomycetidae</taxon>
        <taxon>Agaricales</taxon>
        <taxon>Tricholomatineae</taxon>
        <taxon>Lyophyllaceae</taxon>
        <taxon>Lyophyllum</taxon>
    </lineage>
</organism>
<comment type="caution">
    <text evidence="3">The sequence shown here is derived from an EMBL/GenBank/DDBJ whole genome shotgun (WGS) entry which is preliminary data.</text>
</comment>
<protein>
    <recommendedName>
        <fullName evidence="2">DUF6589 domain-containing protein</fullName>
    </recommendedName>
</protein>
<feature type="region of interest" description="Disordered" evidence="1">
    <location>
        <begin position="1"/>
        <end position="25"/>
    </location>
</feature>
<reference evidence="3" key="1">
    <citation type="submission" date="2022-07" db="EMBL/GenBank/DDBJ databases">
        <title>The genome of Lyophyllum shimeji provides insight into the initial evolution of ectomycorrhizal fungal genome.</title>
        <authorList>
            <person name="Kobayashi Y."/>
            <person name="Shibata T."/>
            <person name="Hirakawa H."/>
            <person name="Shigenobu S."/>
            <person name="Nishiyama T."/>
            <person name="Yamada A."/>
            <person name="Hasebe M."/>
            <person name="Kawaguchi M."/>
        </authorList>
    </citation>
    <scope>NUCLEOTIDE SEQUENCE</scope>
    <source>
        <strain evidence="3">AT787</strain>
    </source>
</reference>
<dbReference type="Pfam" id="PF20231">
    <property type="entry name" value="DUF6589"/>
    <property type="match status" value="1"/>
</dbReference>
<feature type="region of interest" description="Disordered" evidence="1">
    <location>
        <begin position="309"/>
        <end position="353"/>
    </location>
</feature>
<dbReference type="AlphaFoldDB" id="A0A9P3UKG6"/>
<evidence type="ECO:0000256" key="1">
    <source>
        <dbReference type="SAM" id="MobiDB-lite"/>
    </source>
</evidence>
<evidence type="ECO:0000313" key="4">
    <source>
        <dbReference type="Proteomes" id="UP001063166"/>
    </source>
</evidence>
<keyword evidence="4" id="KW-1185">Reference proteome</keyword>
<feature type="region of interest" description="Disordered" evidence="1">
    <location>
        <begin position="265"/>
        <end position="294"/>
    </location>
</feature>
<dbReference type="Proteomes" id="UP001063166">
    <property type="component" value="Unassembled WGS sequence"/>
</dbReference>
<feature type="region of interest" description="Disordered" evidence="1">
    <location>
        <begin position="95"/>
        <end position="114"/>
    </location>
</feature>
<dbReference type="OrthoDB" id="2496395at2759"/>
<sequence>MYSTRAASGSRPLIPPDSALPPPASVLPPPASVLVPPDSPFLHRRIPDSRLIVAPRAPHITIQFLQGKGSLDLFSLDLPLPASCESASVQGSPLQYCSERKRSRRKRKGEGRPLTATLAKSQAARATVVAQQKKAACDEVLQVMRSKGLRFNDLMEHVFDPSRQQGGVRWHEFFVFHGSATKILDWWTSSKNSKPAREEVKNWAVQFVSKIISSEARTVTHSKELQTMGKTIDESFITAFDFTCILDKLQDMASVSIQMLTSFATSPRSKKHTPQRKARTALPLHASGRSQRQPISVLSTLGLSESYSNIVSRPTGKKKTENETEDSATSKPTPATQSVTTTAPGAASNTPVPIPREEVSAATNAAPKCQRTGTLHQLSGAMRDMARTVAATGLYGLVYDNINIMFRAAEQIVGRHDSQENGTCATIFRLWKAKLADIKIPDFQQAFLTASPLNITDILHNKDEARRFKQCLIFTIMRVAILAGSEGFKKFEKETIEKQPISPFKIDVHQTELHPLPTWNIDESTIVGNAEVDEAIIEELQLRKSNPAFPDTVRFMGGDQLSLARLRALENIRAGHEAGHAGFFWGAWMPGLFHAKIADMHGMLVTHWGKPVERNPASLAFHNTRLDRLPITLTSLPPFRTCRDLVFISLYARILHCLLLVSGCATLEEYTTRTMSWDDFQADALQIYERFASTSVVDELRHQRAQCKSKPVNTGDMVFENAVLFMRDALISREYADAIKAGDSGWVLLVLKIWALSFRGSGRTKYAYEMLHIIHNLTHVWPKPIREIILNNWLLNPTGKPNSFVEMDLVQEHLNFWIKSYYKAYGSNASWEWLELVAPCVTALRHLANGLNDLFGDDQGTRHAPPDLTEDIETLMESLVEYRVYQIIPGRIFDEDDPPANDIITVGLQNMMDNSKSPLTEYVVNFLRLQQRRRKQPIIIPSPSTDPTTTTTSTLNTNPEPEPVLAPPTITPVTRRHTEGTLVQRPQTSVPVASHTTQTSGVDDVNIFDSDGEDDGQDTSEIDAILDELQSGEHEPTLTREGAEDVALDMDKVYDVEVDDIGVLSGSEDGEDTGDDGDSAFVF</sequence>
<dbReference type="InterPro" id="IPR046496">
    <property type="entry name" value="DUF6589"/>
</dbReference>
<feature type="region of interest" description="Disordered" evidence="1">
    <location>
        <begin position="1063"/>
        <end position="1083"/>
    </location>
</feature>
<feature type="compositionally biased region" description="Polar residues" evidence="1">
    <location>
        <begin position="327"/>
        <end position="351"/>
    </location>
</feature>
<feature type="compositionally biased region" description="Low complexity" evidence="1">
    <location>
        <begin position="939"/>
        <end position="959"/>
    </location>
</feature>
<accession>A0A9P3UKG6</accession>